<reference evidence="1 2" key="1">
    <citation type="journal article" date="2018" name="Int. J. Syst. Evol. Microbiol.">
        <title>Uliginosibacterium sediminicola sp. nov., isolated from freshwater sediment.</title>
        <authorList>
            <person name="Hwang W.M."/>
            <person name="Kim S.M."/>
            <person name="Kang K."/>
            <person name="Ahn T.Y."/>
        </authorList>
    </citation>
    <scope>NUCLEOTIDE SEQUENCE [LARGE SCALE GENOMIC DNA]</scope>
    <source>
        <strain evidence="1 2">M1-21</strain>
    </source>
</reference>
<keyword evidence="2" id="KW-1185">Reference proteome</keyword>
<evidence type="ECO:0000313" key="2">
    <source>
        <dbReference type="Proteomes" id="UP001410394"/>
    </source>
</evidence>
<dbReference type="Proteomes" id="UP001410394">
    <property type="component" value="Unassembled WGS sequence"/>
</dbReference>
<proteinExistence type="predicted"/>
<evidence type="ECO:0000313" key="1">
    <source>
        <dbReference type="EMBL" id="MEN3070099.1"/>
    </source>
</evidence>
<sequence length="101" mass="11221">MLISHDILGPKSFALVMQEAGVAIESEPILSWPLGIKGRSTVQRYTYLSPKSGKTVWVLSYSEPLMPAGEHHEVWQFDHAFSESEAVASLDQHSSLNSRHS</sequence>
<gene>
    <name evidence="1" type="ORF">ABDB84_16570</name>
</gene>
<dbReference type="EMBL" id="JBDIVE010000010">
    <property type="protein sequence ID" value="MEN3070099.1"/>
    <property type="molecule type" value="Genomic_DNA"/>
</dbReference>
<name>A0ABU9Z1Z0_9RHOO</name>
<dbReference type="RefSeq" id="WP_345920874.1">
    <property type="nucleotide sequence ID" value="NZ_JBDIVE010000010.1"/>
</dbReference>
<accession>A0ABU9Z1Z0</accession>
<protein>
    <submittedName>
        <fullName evidence="1">Uncharacterized protein</fullName>
    </submittedName>
</protein>
<organism evidence="1 2">
    <name type="scientific">Uliginosibacterium sediminicola</name>
    <dbReference type="NCBI Taxonomy" id="2024550"/>
    <lineage>
        <taxon>Bacteria</taxon>
        <taxon>Pseudomonadati</taxon>
        <taxon>Pseudomonadota</taxon>
        <taxon>Betaproteobacteria</taxon>
        <taxon>Rhodocyclales</taxon>
        <taxon>Zoogloeaceae</taxon>
        <taxon>Uliginosibacterium</taxon>
    </lineage>
</organism>
<comment type="caution">
    <text evidence="1">The sequence shown here is derived from an EMBL/GenBank/DDBJ whole genome shotgun (WGS) entry which is preliminary data.</text>
</comment>